<dbReference type="RefSeq" id="XP_041290591.1">
    <property type="nucleotide sequence ID" value="XM_041433880.1"/>
</dbReference>
<organism evidence="1 2">
    <name type="scientific">Suillus discolor</name>
    <dbReference type="NCBI Taxonomy" id="1912936"/>
    <lineage>
        <taxon>Eukaryota</taxon>
        <taxon>Fungi</taxon>
        <taxon>Dikarya</taxon>
        <taxon>Basidiomycota</taxon>
        <taxon>Agaricomycotina</taxon>
        <taxon>Agaricomycetes</taxon>
        <taxon>Agaricomycetidae</taxon>
        <taxon>Boletales</taxon>
        <taxon>Suillineae</taxon>
        <taxon>Suillaceae</taxon>
        <taxon>Suillus</taxon>
    </lineage>
</organism>
<reference evidence="1" key="1">
    <citation type="journal article" date="2020" name="New Phytol.">
        <title>Comparative genomics reveals dynamic genome evolution in host specialist ectomycorrhizal fungi.</title>
        <authorList>
            <person name="Lofgren L.A."/>
            <person name="Nguyen N.H."/>
            <person name="Vilgalys R."/>
            <person name="Ruytinx J."/>
            <person name="Liao H.L."/>
            <person name="Branco S."/>
            <person name="Kuo A."/>
            <person name="LaButti K."/>
            <person name="Lipzen A."/>
            <person name="Andreopoulos W."/>
            <person name="Pangilinan J."/>
            <person name="Riley R."/>
            <person name="Hundley H."/>
            <person name="Na H."/>
            <person name="Barry K."/>
            <person name="Grigoriev I.V."/>
            <person name="Stajich J.E."/>
            <person name="Kennedy P.G."/>
        </authorList>
    </citation>
    <scope>NUCLEOTIDE SEQUENCE</scope>
    <source>
        <strain evidence="1">FC423</strain>
    </source>
</reference>
<dbReference type="Proteomes" id="UP000823399">
    <property type="component" value="Unassembled WGS sequence"/>
</dbReference>
<name>A0A9P7JRZ4_9AGAM</name>
<sequence length="269" mass="31271">MNQAKCCILQAMPFRNSHAFLLPHLHRSWKTRIDLTVAPVTDPPNTFKFFLTLRNILLPLWRPPFFELGHIITRYFSFSSPSLSVDDKLLSFTLKVSSSSTAWALTRYSKTLRIALMYMIIQGIHECVKFKEYYQPSELGHAPSTFLVWNVVYRLSCSDPDTPFMYYLVVLFGGIETDRSKSPNAHLTHDCNVTLIKMNGEEFVDFLISPIWTRQIARILRCTVWAVCCLEEWDTWCSSQSDCDQCMRKPSQNGNCVNPHRLRWRMVTV</sequence>
<proteinExistence type="predicted"/>
<dbReference type="GeneID" id="64696139"/>
<dbReference type="AlphaFoldDB" id="A0A9P7JRZ4"/>
<gene>
    <name evidence="1" type="ORF">F5147DRAFT_654611</name>
</gene>
<accession>A0A9P7JRZ4</accession>
<dbReference type="OrthoDB" id="10650610at2759"/>
<dbReference type="EMBL" id="JABBWM010000043">
    <property type="protein sequence ID" value="KAG2103694.1"/>
    <property type="molecule type" value="Genomic_DNA"/>
</dbReference>
<comment type="caution">
    <text evidence="1">The sequence shown here is derived from an EMBL/GenBank/DDBJ whole genome shotgun (WGS) entry which is preliminary data.</text>
</comment>
<keyword evidence="2" id="KW-1185">Reference proteome</keyword>
<evidence type="ECO:0000313" key="2">
    <source>
        <dbReference type="Proteomes" id="UP000823399"/>
    </source>
</evidence>
<protein>
    <submittedName>
        <fullName evidence="1">Uncharacterized protein</fullName>
    </submittedName>
</protein>
<evidence type="ECO:0000313" key="1">
    <source>
        <dbReference type="EMBL" id="KAG2103694.1"/>
    </source>
</evidence>